<evidence type="ECO:0000313" key="2">
    <source>
        <dbReference type="Proteomes" id="UP001271890"/>
    </source>
</evidence>
<dbReference type="EMBL" id="VCDN01000003">
    <property type="protein sequence ID" value="MDX7985916.1"/>
    <property type="molecule type" value="Genomic_DNA"/>
</dbReference>
<reference evidence="2" key="1">
    <citation type="journal article" date="2024" name="Toxins">
        <title>Genome Sequence Analysis of Native Xenorhabdus Strains Isolated from Entomopathogenic Nematodes in Argentina.</title>
        <authorList>
            <person name="Palma L."/>
            <person name="Frizzo L."/>
            <person name="Kaiser S."/>
            <person name="Berry C."/>
            <person name="Caballero P."/>
            <person name="Bode H.B."/>
            <person name="Del Valle E.E."/>
        </authorList>
    </citation>
    <scope>NUCLEOTIDE SEQUENCE [LARGE SCALE GENOMIC DNA]</scope>
    <source>
        <strain evidence="2">12</strain>
    </source>
</reference>
<organism evidence="1 2">
    <name type="scientific">Xenorhabdus santafensis</name>
    <dbReference type="NCBI Taxonomy" id="2582833"/>
    <lineage>
        <taxon>Bacteria</taxon>
        <taxon>Pseudomonadati</taxon>
        <taxon>Pseudomonadota</taxon>
        <taxon>Gammaproteobacteria</taxon>
        <taxon>Enterobacterales</taxon>
        <taxon>Morganellaceae</taxon>
        <taxon>Xenorhabdus</taxon>
    </lineage>
</organism>
<dbReference type="RefSeq" id="WP_319928368.1">
    <property type="nucleotide sequence ID" value="NZ_VCDN01000003.1"/>
</dbReference>
<dbReference type="InterPro" id="IPR011235">
    <property type="entry name" value="MepB-like"/>
</dbReference>
<evidence type="ECO:0000313" key="1">
    <source>
        <dbReference type="EMBL" id="MDX7985916.1"/>
    </source>
</evidence>
<proteinExistence type="predicted"/>
<gene>
    <name evidence="1" type="ORF">FE392_01005</name>
</gene>
<sequence length="197" mass="22454">MFKKEEKEYKLSSLNSNNHSSLSNTAKLPSIFTEIQAYLLHPSGLNLDTPPSFEAESRDYSAMRFILNGKLIVFRQAKTTPNKLGQFVTLWKRPTPESDIMPFDPSDNIDFCLIATFTENQKGLFVFDSNTLMKKGVFSTPSKEGKRAMRVYPAWVTPVAKQAIQTQKWQSLCFINLDNPETAINQFKNMLFPDGKK</sequence>
<keyword evidence="2" id="KW-1185">Reference proteome</keyword>
<dbReference type="InterPro" id="IPR038231">
    <property type="entry name" value="MepB-like_sf"/>
</dbReference>
<accession>A0ABU4S3Y4</accession>
<protein>
    <recommendedName>
        <fullName evidence="3">MepB family protein</fullName>
    </recommendedName>
</protein>
<evidence type="ECO:0008006" key="3">
    <source>
        <dbReference type="Google" id="ProtNLM"/>
    </source>
</evidence>
<name>A0ABU4S3Y4_9GAMM</name>
<dbReference type="Proteomes" id="UP001271890">
    <property type="component" value="Unassembled WGS sequence"/>
</dbReference>
<dbReference type="Pfam" id="PF08877">
    <property type="entry name" value="MepB-like"/>
    <property type="match status" value="1"/>
</dbReference>
<dbReference type="Gene3D" id="3.40.1350.140">
    <property type="entry name" value="MepB-like"/>
    <property type="match status" value="1"/>
</dbReference>
<comment type="caution">
    <text evidence="1">The sequence shown here is derived from an EMBL/GenBank/DDBJ whole genome shotgun (WGS) entry which is preliminary data.</text>
</comment>